<evidence type="ECO:0000313" key="2">
    <source>
        <dbReference type="Proteomes" id="UP001431783"/>
    </source>
</evidence>
<organism evidence="1 2">
    <name type="scientific">Henosepilachna vigintioctopunctata</name>
    <dbReference type="NCBI Taxonomy" id="420089"/>
    <lineage>
        <taxon>Eukaryota</taxon>
        <taxon>Metazoa</taxon>
        <taxon>Ecdysozoa</taxon>
        <taxon>Arthropoda</taxon>
        <taxon>Hexapoda</taxon>
        <taxon>Insecta</taxon>
        <taxon>Pterygota</taxon>
        <taxon>Neoptera</taxon>
        <taxon>Endopterygota</taxon>
        <taxon>Coleoptera</taxon>
        <taxon>Polyphaga</taxon>
        <taxon>Cucujiformia</taxon>
        <taxon>Coccinelloidea</taxon>
        <taxon>Coccinellidae</taxon>
        <taxon>Epilachninae</taxon>
        <taxon>Epilachnini</taxon>
        <taxon>Henosepilachna</taxon>
    </lineage>
</organism>
<sequence>MVLFNKLPISFCIVIFNVRFKSQFGNEQDPSAIHHVNSYARIQPAGYRKLKPIKQDEKFNFLDDGSYTKRICTRDHLWCDI</sequence>
<dbReference type="Proteomes" id="UP001431783">
    <property type="component" value="Unassembled WGS sequence"/>
</dbReference>
<reference evidence="1 2" key="1">
    <citation type="submission" date="2023-03" db="EMBL/GenBank/DDBJ databases">
        <title>Genome insight into feeding habits of ladybird beetles.</title>
        <authorList>
            <person name="Li H.-S."/>
            <person name="Huang Y.-H."/>
            <person name="Pang H."/>
        </authorList>
    </citation>
    <scope>NUCLEOTIDE SEQUENCE [LARGE SCALE GENOMIC DNA]</scope>
    <source>
        <strain evidence="1">SYSU_2023b</strain>
        <tissue evidence="1">Whole body</tissue>
    </source>
</reference>
<dbReference type="EMBL" id="JARQZJ010000095">
    <property type="protein sequence ID" value="KAK9885485.1"/>
    <property type="molecule type" value="Genomic_DNA"/>
</dbReference>
<evidence type="ECO:0000313" key="1">
    <source>
        <dbReference type="EMBL" id="KAK9885485.1"/>
    </source>
</evidence>
<gene>
    <name evidence="1" type="ORF">WA026_010977</name>
</gene>
<protein>
    <submittedName>
        <fullName evidence="1">Uncharacterized protein</fullName>
    </submittedName>
</protein>
<keyword evidence="2" id="KW-1185">Reference proteome</keyword>
<comment type="caution">
    <text evidence="1">The sequence shown here is derived from an EMBL/GenBank/DDBJ whole genome shotgun (WGS) entry which is preliminary data.</text>
</comment>
<dbReference type="AlphaFoldDB" id="A0AAW1UZV3"/>
<name>A0AAW1UZV3_9CUCU</name>
<accession>A0AAW1UZV3</accession>
<proteinExistence type="predicted"/>